<feature type="compositionally biased region" description="Low complexity" evidence="1">
    <location>
        <begin position="236"/>
        <end position="256"/>
    </location>
</feature>
<evidence type="ECO:0000256" key="1">
    <source>
        <dbReference type="SAM" id="MobiDB-lite"/>
    </source>
</evidence>
<organism evidence="2 3">
    <name type="scientific">Roridomyces roridus</name>
    <dbReference type="NCBI Taxonomy" id="1738132"/>
    <lineage>
        <taxon>Eukaryota</taxon>
        <taxon>Fungi</taxon>
        <taxon>Dikarya</taxon>
        <taxon>Basidiomycota</taxon>
        <taxon>Agaricomycotina</taxon>
        <taxon>Agaricomycetes</taxon>
        <taxon>Agaricomycetidae</taxon>
        <taxon>Agaricales</taxon>
        <taxon>Marasmiineae</taxon>
        <taxon>Mycenaceae</taxon>
        <taxon>Roridomyces</taxon>
    </lineage>
</organism>
<keyword evidence="3" id="KW-1185">Reference proteome</keyword>
<feature type="region of interest" description="Disordered" evidence="1">
    <location>
        <begin position="224"/>
        <end position="282"/>
    </location>
</feature>
<reference evidence="2" key="1">
    <citation type="submission" date="2023-03" db="EMBL/GenBank/DDBJ databases">
        <title>Massive genome expansion in bonnet fungi (Mycena s.s.) driven by repeated elements and novel gene families across ecological guilds.</title>
        <authorList>
            <consortium name="Lawrence Berkeley National Laboratory"/>
            <person name="Harder C.B."/>
            <person name="Miyauchi S."/>
            <person name="Viragh M."/>
            <person name="Kuo A."/>
            <person name="Thoen E."/>
            <person name="Andreopoulos B."/>
            <person name="Lu D."/>
            <person name="Skrede I."/>
            <person name="Drula E."/>
            <person name="Henrissat B."/>
            <person name="Morin E."/>
            <person name="Kohler A."/>
            <person name="Barry K."/>
            <person name="LaButti K."/>
            <person name="Morin E."/>
            <person name="Salamov A."/>
            <person name="Lipzen A."/>
            <person name="Mereny Z."/>
            <person name="Hegedus B."/>
            <person name="Baldrian P."/>
            <person name="Stursova M."/>
            <person name="Weitz H."/>
            <person name="Taylor A."/>
            <person name="Grigoriev I.V."/>
            <person name="Nagy L.G."/>
            <person name="Martin F."/>
            <person name="Kauserud H."/>
        </authorList>
    </citation>
    <scope>NUCLEOTIDE SEQUENCE</scope>
    <source>
        <strain evidence="2">9284</strain>
    </source>
</reference>
<sequence length="295" mass="31807">MRTICKAKYDNWTSDVPRNNKPSAMGAGAGGELYRRYRYDNWTSDDPRNNKPSAMGAGAGALHSLIHRPLRPPHLRSQTSAVAYCSNALGAKPFQVLHCVALIVSGLSTCALIGHEALDLRPPWLKIPSHHTKPSQQSLQVSLSIETYTISKSVASHAGVDFTPLKKQWAACAAWSPSSEERVQRLITKLENIRLSEALFTSSSHSRSSISRSSIVSKYASMPMHAGQPSQSHLGASLSTASSNSARSAPSTSPRTSTRKKRDRPSHKSHPTVGAQHARAQNTSACLPLSGVVAL</sequence>
<protein>
    <submittedName>
        <fullName evidence="2">Uncharacterized protein</fullName>
    </submittedName>
</protein>
<dbReference type="Proteomes" id="UP001221142">
    <property type="component" value="Unassembled WGS sequence"/>
</dbReference>
<evidence type="ECO:0000313" key="3">
    <source>
        <dbReference type="Proteomes" id="UP001221142"/>
    </source>
</evidence>
<feature type="compositionally biased region" description="Basic residues" evidence="1">
    <location>
        <begin position="257"/>
        <end position="270"/>
    </location>
</feature>
<proteinExistence type="predicted"/>
<dbReference type="AlphaFoldDB" id="A0AAD7BLB5"/>
<evidence type="ECO:0000313" key="2">
    <source>
        <dbReference type="EMBL" id="KAJ7624588.1"/>
    </source>
</evidence>
<accession>A0AAD7BLB5</accession>
<name>A0AAD7BLB5_9AGAR</name>
<dbReference type="EMBL" id="JARKIF010000013">
    <property type="protein sequence ID" value="KAJ7624588.1"/>
    <property type="molecule type" value="Genomic_DNA"/>
</dbReference>
<comment type="caution">
    <text evidence="2">The sequence shown here is derived from an EMBL/GenBank/DDBJ whole genome shotgun (WGS) entry which is preliminary data.</text>
</comment>
<gene>
    <name evidence="2" type="ORF">FB45DRAFT_869499</name>
</gene>